<protein>
    <submittedName>
        <fullName evidence="1">Uncharacterized protein</fullName>
    </submittedName>
</protein>
<organism evidence="1 2">
    <name type="scientific">Vespula maculifrons</name>
    <name type="common">Eastern yellow jacket</name>
    <name type="synonym">Wasp</name>
    <dbReference type="NCBI Taxonomy" id="7453"/>
    <lineage>
        <taxon>Eukaryota</taxon>
        <taxon>Metazoa</taxon>
        <taxon>Ecdysozoa</taxon>
        <taxon>Arthropoda</taxon>
        <taxon>Hexapoda</taxon>
        <taxon>Insecta</taxon>
        <taxon>Pterygota</taxon>
        <taxon>Neoptera</taxon>
        <taxon>Endopterygota</taxon>
        <taxon>Hymenoptera</taxon>
        <taxon>Apocrita</taxon>
        <taxon>Aculeata</taxon>
        <taxon>Vespoidea</taxon>
        <taxon>Vespidae</taxon>
        <taxon>Vespinae</taxon>
        <taxon>Vespula</taxon>
    </lineage>
</organism>
<comment type="caution">
    <text evidence="1">The sequence shown here is derived from an EMBL/GenBank/DDBJ whole genome shotgun (WGS) entry which is preliminary data.</text>
</comment>
<sequence>MVWLLQMSAKHISRQVYSKNRSNKKQNTEVMKHSVQRNTILIMLKFYDILSNFKVQTILFNSAQNINK</sequence>
<gene>
    <name evidence="1" type="ORF">V1477_015217</name>
</gene>
<proteinExistence type="predicted"/>
<evidence type="ECO:0000313" key="1">
    <source>
        <dbReference type="EMBL" id="KAL2732976.1"/>
    </source>
</evidence>
<name>A0ABD2BJP1_VESMC</name>
<evidence type="ECO:0000313" key="2">
    <source>
        <dbReference type="Proteomes" id="UP001607303"/>
    </source>
</evidence>
<reference evidence="1 2" key="1">
    <citation type="journal article" date="2024" name="Ann. Entomol. Soc. Am.">
        <title>Genomic analyses of the southern and eastern yellowjacket wasps (Hymenoptera: Vespidae) reveal evolutionary signatures of social life.</title>
        <authorList>
            <person name="Catto M.A."/>
            <person name="Caine P.B."/>
            <person name="Orr S.E."/>
            <person name="Hunt B.G."/>
            <person name="Goodisman M.A.D."/>
        </authorList>
    </citation>
    <scope>NUCLEOTIDE SEQUENCE [LARGE SCALE GENOMIC DNA]</scope>
    <source>
        <strain evidence="1">232</strain>
        <tissue evidence="1">Head and thorax</tissue>
    </source>
</reference>
<keyword evidence="2" id="KW-1185">Reference proteome</keyword>
<dbReference type="EMBL" id="JAYRBN010000075">
    <property type="protein sequence ID" value="KAL2732976.1"/>
    <property type="molecule type" value="Genomic_DNA"/>
</dbReference>
<dbReference type="AlphaFoldDB" id="A0ABD2BJP1"/>
<accession>A0ABD2BJP1</accession>
<dbReference type="Proteomes" id="UP001607303">
    <property type="component" value="Unassembled WGS sequence"/>
</dbReference>